<organism evidence="1 2">
    <name type="scientific">Miscanthus lutarioriparius</name>
    <dbReference type="NCBI Taxonomy" id="422564"/>
    <lineage>
        <taxon>Eukaryota</taxon>
        <taxon>Viridiplantae</taxon>
        <taxon>Streptophyta</taxon>
        <taxon>Embryophyta</taxon>
        <taxon>Tracheophyta</taxon>
        <taxon>Spermatophyta</taxon>
        <taxon>Magnoliopsida</taxon>
        <taxon>Liliopsida</taxon>
        <taxon>Poales</taxon>
        <taxon>Poaceae</taxon>
        <taxon>PACMAD clade</taxon>
        <taxon>Panicoideae</taxon>
        <taxon>Andropogonodae</taxon>
        <taxon>Andropogoneae</taxon>
        <taxon>Saccharinae</taxon>
        <taxon>Miscanthus</taxon>
    </lineage>
</organism>
<accession>A0A811QPS2</accession>
<name>A0A811QPS2_9POAL</name>
<dbReference type="Proteomes" id="UP000604825">
    <property type="component" value="Unassembled WGS sequence"/>
</dbReference>
<dbReference type="AlphaFoldDB" id="A0A811QPS2"/>
<keyword evidence="2" id="KW-1185">Reference proteome</keyword>
<dbReference type="OrthoDB" id="694371at2759"/>
<evidence type="ECO:0000313" key="1">
    <source>
        <dbReference type="EMBL" id="CAD6258861.1"/>
    </source>
</evidence>
<proteinExistence type="predicted"/>
<evidence type="ECO:0000313" key="2">
    <source>
        <dbReference type="Proteomes" id="UP000604825"/>
    </source>
</evidence>
<dbReference type="EMBL" id="CAJGYO010000010">
    <property type="protein sequence ID" value="CAD6258861.1"/>
    <property type="molecule type" value="Genomic_DNA"/>
</dbReference>
<gene>
    <name evidence="1" type="ORF">NCGR_LOCUS42327</name>
</gene>
<comment type="caution">
    <text evidence="1">The sequence shown here is derived from an EMBL/GenBank/DDBJ whole genome shotgun (WGS) entry which is preliminary data.</text>
</comment>
<reference evidence="1" key="1">
    <citation type="submission" date="2020-10" db="EMBL/GenBank/DDBJ databases">
        <authorList>
            <person name="Han B."/>
            <person name="Lu T."/>
            <person name="Zhao Q."/>
            <person name="Huang X."/>
            <person name="Zhao Y."/>
        </authorList>
    </citation>
    <scope>NUCLEOTIDE SEQUENCE</scope>
</reference>
<sequence length="167" mass="18421">MDHGDRGALAISSTYIYSEELGSSKWMQLSCITNRANHELYCGRTDSQGRVSCFKSAGQIAGENEATLLASNRPGKSNAVLRLYKSYLTLSTRHGMTSEQFKVAFLVFVLSTLFVPGAKHDHVCVDYWGAHHVFIYVTGQTTTSILNCSHQLATSSRTLSQDADTEF</sequence>
<protein>
    <submittedName>
        <fullName evidence="1">Uncharacterized protein</fullName>
    </submittedName>
</protein>